<dbReference type="Gene3D" id="3.40.50.300">
    <property type="entry name" value="P-loop containing nucleotide triphosphate hydrolases"/>
    <property type="match status" value="1"/>
</dbReference>
<evidence type="ECO:0000256" key="4">
    <source>
        <dbReference type="SAM" id="MobiDB-lite"/>
    </source>
</evidence>
<dbReference type="InterPro" id="IPR047661">
    <property type="entry name" value="IstB"/>
</dbReference>
<gene>
    <name evidence="6" type="ORF">CCR94_10580</name>
</gene>
<dbReference type="GO" id="GO:0006260">
    <property type="term" value="P:DNA replication"/>
    <property type="evidence" value="ECO:0007669"/>
    <property type="project" value="TreeGrafter"/>
</dbReference>
<dbReference type="NCBIfam" id="NF038214">
    <property type="entry name" value="IS21_help_AAA"/>
    <property type="match status" value="1"/>
</dbReference>
<dbReference type="InterPro" id="IPR002611">
    <property type="entry name" value="IstB_ATP-bd"/>
</dbReference>
<evidence type="ECO:0000256" key="2">
    <source>
        <dbReference type="ARBA" id="ARBA00022741"/>
    </source>
</evidence>
<comment type="similarity">
    <text evidence="1">Belongs to the IS21/IS1162 putative ATP-binding protein family.</text>
</comment>
<dbReference type="RefSeq" id="WP_104507827.1">
    <property type="nucleotide sequence ID" value="NZ_JACIGC010000081.1"/>
</dbReference>
<dbReference type="SUPFAM" id="SSF52540">
    <property type="entry name" value="P-loop containing nucleoside triphosphate hydrolases"/>
    <property type="match status" value="1"/>
</dbReference>
<evidence type="ECO:0000313" key="7">
    <source>
        <dbReference type="Proteomes" id="UP000239089"/>
    </source>
</evidence>
<sequence>MLAHPTLENLHALGLHGLAKGFKELENRPEARGLDHAEWLGLLLEYETTLRRQKQFETRARAARLRHQASVEDVNYQIPRGLDRALFLKLGACDWLAERRHLLITGAAGLGKSWLACALGQKACRENTSVLYTRMPRLFADLAIAHGDARYPRLLRSIARAKLLILDDWGPEALTPEQARDLLEIIEDRYDKGSLIITSQVPVDRWHDMIGIPTLADAILDRVIHNAYRIDLAGESLRKTRSSTRNPSALDQSETAQHHQS</sequence>
<reference evidence="6 7" key="1">
    <citation type="journal article" date="2018" name="Arch. Microbiol.">
        <title>New insights into the metabolic potential of the phototrophic purple bacterium Rhodopila globiformis DSM 161(T) from its draft genome sequence and evidence for a vanadium-dependent nitrogenase.</title>
        <authorList>
            <person name="Imhoff J.F."/>
            <person name="Rahn T."/>
            <person name="Kunzel S."/>
            <person name="Neulinger S.C."/>
        </authorList>
    </citation>
    <scope>NUCLEOTIDE SEQUENCE [LARGE SCALE GENOMIC DNA]</scope>
    <source>
        <strain evidence="6 7">DSM 16996</strain>
    </source>
</reference>
<dbReference type="InterPro" id="IPR028350">
    <property type="entry name" value="DNAC/IstB-like"/>
</dbReference>
<feature type="compositionally biased region" description="Polar residues" evidence="4">
    <location>
        <begin position="243"/>
        <end position="261"/>
    </location>
</feature>
<keyword evidence="2" id="KW-0547">Nucleotide-binding</keyword>
<evidence type="ECO:0000256" key="3">
    <source>
        <dbReference type="ARBA" id="ARBA00022840"/>
    </source>
</evidence>
<dbReference type="OrthoDB" id="8150723at2"/>
<dbReference type="InterPro" id="IPR027417">
    <property type="entry name" value="P-loop_NTPase"/>
</dbReference>
<proteinExistence type="inferred from homology"/>
<comment type="caution">
    <text evidence="6">The sequence shown here is derived from an EMBL/GenBank/DDBJ whole genome shotgun (WGS) entry which is preliminary data.</text>
</comment>
<evidence type="ECO:0000256" key="1">
    <source>
        <dbReference type="ARBA" id="ARBA00008059"/>
    </source>
</evidence>
<name>A0A2S6N8U5_9HYPH</name>
<organism evidence="6 7">
    <name type="scientific">Rhodoblastus sphagnicola</name>
    <dbReference type="NCBI Taxonomy" id="333368"/>
    <lineage>
        <taxon>Bacteria</taxon>
        <taxon>Pseudomonadati</taxon>
        <taxon>Pseudomonadota</taxon>
        <taxon>Alphaproteobacteria</taxon>
        <taxon>Hyphomicrobiales</taxon>
        <taxon>Rhodoblastaceae</taxon>
        <taxon>Rhodoblastus</taxon>
    </lineage>
</organism>
<feature type="domain" description="AAA+ ATPase" evidence="5">
    <location>
        <begin position="98"/>
        <end position="231"/>
    </location>
</feature>
<dbReference type="AlphaFoldDB" id="A0A2S6N8U5"/>
<dbReference type="GO" id="GO:0005524">
    <property type="term" value="F:ATP binding"/>
    <property type="evidence" value="ECO:0007669"/>
    <property type="project" value="UniProtKB-KW"/>
</dbReference>
<dbReference type="Pfam" id="PF01695">
    <property type="entry name" value="IstB_IS21"/>
    <property type="match status" value="1"/>
</dbReference>
<evidence type="ECO:0000259" key="5">
    <source>
        <dbReference type="SMART" id="SM00382"/>
    </source>
</evidence>
<keyword evidence="3" id="KW-0067">ATP-binding</keyword>
<dbReference type="PANTHER" id="PTHR30050">
    <property type="entry name" value="CHROMOSOMAL REPLICATION INITIATOR PROTEIN DNAA"/>
    <property type="match status" value="1"/>
</dbReference>
<protein>
    <submittedName>
        <fullName evidence="6">AAA family ATPase</fullName>
    </submittedName>
</protein>
<evidence type="ECO:0000313" key="6">
    <source>
        <dbReference type="EMBL" id="PPQ31030.1"/>
    </source>
</evidence>
<dbReference type="EMBL" id="NHSJ01000067">
    <property type="protein sequence ID" value="PPQ31030.1"/>
    <property type="molecule type" value="Genomic_DNA"/>
</dbReference>
<dbReference type="PANTHER" id="PTHR30050:SF4">
    <property type="entry name" value="ATP-BINDING PROTEIN RV3427C IN INSERTION SEQUENCE-RELATED"/>
    <property type="match status" value="1"/>
</dbReference>
<dbReference type="CDD" id="cd00009">
    <property type="entry name" value="AAA"/>
    <property type="match status" value="1"/>
</dbReference>
<keyword evidence="7" id="KW-1185">Reference proteome</keyword>
<dbReference type="Proteomes" id="UP000239089">
    <property type="component" value="Unassembled WGS sequence"/>
</dbReference>
<dbReference type="SMART" id="SM00382">
    <property type="entry name" value="AAA"/>
    <property type="match status" value="1"/>
</dbReference>
<feature type="region of interest" description="Disordered" evidence="4">
    <location>
        <begin position="239"/>
        <end position="261"/>
    </location>
</feature>
<dbReference type="PIRSF" id="PIRSF003073">
    <property type="entry name" value="DNAC_TnpB_IstB"/>
    <property type="match status" value="1"/>
</dbReference>
<accession>A0A2S6N8U5</accession>
<dbReference type="InterPro" id="IPR003593">
    <property type="entry name" value="AAA+_ATPase"/>
</dbReference>